<dbReference type="Gene3D" id="6.10.140.2220">
    <property type="match status" value="1"/>
</dbReference>
<dbReference type="InterPro" id="IPR002893">
    <property type="entry name" value="Znf_MYND"/>
</dbReference>
<organism evidence="11 12">
    <name type="scientific">Bombyx mandarina</name>
    <name type="common">Wild silk moth</name>
    <name type="synonym">Wild silkworm</name>
    <dbReference type="NCBI Taxonomy" id="7092"/>
    <lineage>
        <taxon>Eukaryota</taxon>
        <taxon>Metazoa</taxon>
        <taxon>Ecdysozoa</taxon>
        <taxon>Arthropoda</taxon>
        <taxon>Hexapoda</taxon>
        <taxon>Insecta</taxon>
        <taxon>Pterygota</taxon>
        <taxon>Neoptera</taxon>
        <taxon>Endopterygota</taxon>
        <taxon>Lepidoptera</taxon>
        <taxon>Glossata</taxon>
        <taxon>Ditrysia</taxon>
        <taxon>Bombycoidea</taxon>
        <taxon>Bombycidae</taxon>
        <taxon>Bombycinae</taxon>
        <taxon>Bombyx</taxon>
    </lineage>
</organism>
<dbReference type="GO" id="GO:0008270">
    <property type="term" value="F:zinc ion binding"/>
    <property type="evidence" value="ECO:0007669"/>
    <property type="project" value="UniProtKB-KW"/>
</dbReference>
<dbReference type="SUPFAM" id="SSF54928">
    <property type="entry name" value="RNA-binding domain, RBD"/>
    <property type="match status" value="1"/>
</dbReference>
<evidence type="ECO:0000259" key="9">
    <source>
        <dbReference type="PROSITE" id="PS50304"/>
    </source>
</evidence>
<dbReference type="SUPFAM" id="SSF144232">
    <property type="entry name" value="HIT/MYND zinc finger-like"/>
    <property type="match status" value="1"/>
</dbReference>
<dbReference type="SMART" id="SM00333">
    <property type="entry name" value="TUDOR"/>
    <property type="match status" value="2"/>
</dbReference>
<evidence type="ECO:0000256" key="6">
    <source>
        <dbReference type="PROSITE-ProRule" id="PRU00176"/>
    </source>
</evidence>
<keyword evidence="3" id="KW-0862">Zinc</keyword>
<evidence type="ECO:0000256" key="4">
    <source>
        <dbReference type="ARBA" id="ARBA00022884"/>
    </source>
</evidence>
<feature type="compositionally biased region" description="Polar residues" evidence="7">
    <location>
        <begin position="328"/>
        <end position="350"/>
    </location>
</feature>
<dbReference type="RefSeq" id="XP_028028579.1">
    <property type="nucleotide sequence ID" value="XM_028172778.1"/>
</dbReference>
<keyword evidence="11" id="KW-1185">Reference proteome</keyword>
<accession>A0A6J2JJH2</accession>
<feature type="compositionally biased region" description="Polar residues" evidence="7">
    <location>
        <begin position="1"/>
        <end position="11"/>
    </location>
</feature>
<feature type="compositionally biased region" description="Basic and acidic residues" evidence="7">
    <location>
        <begin position="351"/>
        <end position="366"/>
    </location>
</feature>
<keyword evidence="2 5" id="KW-0863">Zinc-finger</keyword>
<dbReference type="GO" id="GO:0003723">
    <property type="term" value="F:RNA binding"/>
    <property type="evidence" value="ECO:0007669"/>
    <property type="project" value="UniProtKB-UniRule"/>
</dbReference>
<dbReference type="PROSITE" id="PS50102">
    <property type="entry name" value="RRM"/>
    <property type="match status" value="1"/>
</dbReference>
<evidence type="ECO:0000256" key="7">
    <source>
        <dbReference type="SAM" id="MobiDB-lite"/>
    </source>
</evidence>
<evidence type="ECO:0000313" key="11">
    <source>
        <dbReference type="Proteomes" id="UP000504629"/>
    </source>
</evidence>
<feature type="compositionally biased region" description="Polar residues" evidence="7">
    <location>
        <begin position="367"/>
        <end position="381"/>
    </location>
</feature>
<dbReference type="PROSITE" id="PS50304">
    <property type="entry name" value="TUDOR"/>
    <property type="match status" value="2"/>
</dbReference>
<dbReference type="Pfam" id="PF01753">
    <property type="entry name" value="zf-MYND"/>
    <property type="match status" value="1"/>
</dbReference>
<dbReference type="InterPro" id="IPR012677">
    <property type="entry name" value="Nucleotide-bd_a/b_plait_sf"/>
</dbReference>
<keyword evidence="4 6" id="KW-0694">RNA-binding</keyword>
<evidence type="ECO:0000259" key="8">
    <source>
        <dbReference type="PROSITE" id="PS50102"/>
    </source>
</evidence>
<dbReference type="GeneID" id="114241803"/>
<sequence>MWSKRIMSNHSRPQRRREWDPMRDDFNEHTYDVQYADDNAGEQVQLDHTKLYIINIPRGLSEDGIRAAFLKHGKVLSARLSKNPNKRFAIVQFETASEAKLAMMKMNGSEPLNLKISIAHKTIRKTQHDNKDRNYSTSRNGHCSRDEASSISSKGWNMRNLDDVMNNDEIDEIDDMIHEDHDDNLDLELDMLTLKQLKIKEEQLMCKRRLLLRHAEKRQVAPHSSAGRSVLPDGRIVVRNNANETDSAEVEPSFAGAGSESLKTPGLERNASRQCVKCGAPADWYCSRCAITPYCSQTCQTRDWTERHKSVCHYLAPLKTAGGFEAEATSSKSVSNSTPMRSSHSPPTKQQRGEADETDNKAKNIQEPRQNYHRPSNSGPNKNIPGKNQDHRRPATSREAIEEETEERGARNPKPAEVTKDKHHPMNPVTFQRRQLKSNPVVDAQPAPREQQQPAAARTPEASPTEQRESARLTLVPDRCLIDSLSEGDVVLVSVELKASECCTKQGGYVCLSMHEKYESDYQKLCEDYVLDCEADSDEYKIITGDTFSYLSPEDGGWYRARALNTTMAALLDGSKVVYLRMNDKVKKLPAKYSGIPEFCCVLNADVEVGLNLKCSLLSKTPNGFKVTLENVETEANVGEGEITRWIPEVDYPPPVKNVPVQRSVEIPEVPRPEIKNKSRVILVDATDVQRVFVRPADTRSQKAFDNILQDVLLYGTTAEPLKEPPSKGETVVSKYTDNLHYRALCKRTSVNKNKYLLEYIEYGNIEITQLNRLYPCPEHLSVTSLASLTSHVQLDTTVGELTPRALEYIETIKEEEMILTLSSGGDTAQSGAALVNLTLVKNNENVNKRIEELCTPEWKKLELKGVDVIETERLMYGTALDYIELPAAPFDLQVLDEVGLDSGNISGCPTNSDYVRYVMTKLPARMREYCESEFGRQPYLPAAEELCIAQLPPSSEWHRAVVLEQILGPGGGTARVLFVDHGNVAEVPVSALRKMLAEFVTDLPAVACQIVIEDFPKQATAEMLAKARRFMSGPDKARAAQLPVRGCDKQDVGIYTIRVPELLEAMTE</sequence>
<evidence type="ECO:0000256" key="2">
    <source>
        <dbReference type="ARBA" id="ARBA00022771"/>
    </source>
</evidence>
<dbReference type="Pfam" id="PF00567">
    <property type="entry name" value="TUDOR"/>
    <property type="match status" value="2"/>
</dbReference>
<dbReference type="OrthoDB" id="10023235at2759"/>
<gene>
    <name evidence="12" type="primary">LOC114241803</name>
</gene>
<feature type="domain" description="Tudor" evidence="9">
    <location>
        <begin position="725"/>
        <end position="784"/>
    </location>
</feature>
<keyword evidence="1" id="KW-0479">Metal-binding</keyword>
<protein>
    <submittedName>
        <fullName evidence="12">Uncharacterized protein LOC114241803 isoform X2</fullName>
    </submittedName>
</protein>
<dbReference type="PANTHER" id="PTHR22948:SF29">
    <property type="entry name" value="FI02030P-RELATED"/>
    <property type="match status" value="1"/>
</dbReference>
<dbReference type="Pfam" id="PF00076">
    <property type="entry name" value="RRM_1"/>
    <property type="match status" value="1"/>
</dbReference>
<feature type="region of interest" description="Disordered" evidence="7">
    <location>
        <begin position="125"/>
        <end position="150"/>
    </location>
</feature>
<feature type="domain" description="Tudor" evidence="9">
    <location>
        <begin position="941"/>
        <end position="1003"/>
    </location>
</feature>
<dbReference type="PANTHER" id="PTHR22948">
    <property type="entry name" value="TUDOR DOMAIN CONTAINING PROTEIN"/>
    <property type="match status" value="1"/>
</dbReference>
<dbReference type="Gene3D" id="3.30.70.330">
    <property type="match status" value="1"/>
</dbReference>
<evidence type="ECO:0000313" key="12">
    <source>
        <dbReference type="RefSeq" id="XP_028028579.1"/>
    </source>
</evidence>
<evidence type="ECO:0000256" key="1">
    <source>
        <dbReference type="ARBA" id="ARBA00022723"/>
    </source>
</evidence>
<dbReference type="SMART" id="SM00360">
    <property type="entry name" value="RRM"/>
    <property type="match status" value="1"/>
</dbReference>
<dbReference type="Proteomes" id="UP000504629">
    <property type="component" value="Unplaced"/>
</dbReference>
<evidence type="ECO:0000256" key="5">
    <source>
        <dbReference type="PROSITE-ProRule" id="PRU00134"/>
    </source>
</evidence>
<name>A0A6J2JJH2_BOMMA</name>
<dbReference type="Gene3D" id="2.30.30.140">
    <property type="match status" value="2"/>
</dbReference>
<evidence type="ECO:0000259" key="10">
    <source>
        <dbReference type="PROSITE" id="PS50865"/>
    </source>
</evidence>
<feature type="region of interest" description="Disordered" evidence="7">
    <location>
        <begin position="326"/>
        <end position="471"/>
    </location>
</feature>
<feature type="compositionally biased region" description="Low complexity" evidence="7">
    <location>
        <begin position="444"/>
        <end position="462"/>
    </location>
</feature>
<dbReference type="InterPro" id="IPR002999">
    <property type="entry name" value="Tudor"/>
</dbReference>
<proteinExistence type="predicted"/>
<feature type="region of interest" description="Disordered" evidence="7">
    <location>
        <begin position="1"/>
        <end position="23"/>
    </location>
</feature>
<dbReference type="InterPro" id="IPR000504">
    <property type="entry name" value="RRM_dom"/>
</dbReference>
<feature type="domain" description="RRM" evidence="8">
    <location>
        <begin position="49"/>
        <end position="121"/>
    </location>
</feature>
<evidence type="ECO:0000256" key="3">
    <source>
        <dbReference type="ARBA" id="ARBA00022833"/>
    </source>
</evidence>
<dbReference type="CDD" id="cd00590">
    <property type="entry name" value="RRM_SF"/>
    <property type="match status" value="1"/>
</dbReference>
<dbReference type="InterPro" id="IPR050621">
    <property type="entry name" value="Tudor_domain_containing"/>
</dbReference>
<dbReference type="PROSITE" id="PS50865">
    <property type="entry name" value="ZF_MYND_2"/>
    <property type="match status" value="1"/>
</dbReference>
<reference evidence="12" key="1">
    <citation type="submission" date="2025-08" db="UniProtKB">
        <authorList>
            <consortium name="RefSeq"/>
        </authorList>
    </citation>
    <scope>IDENTIFICATION</scope>
    <source>
        <tissue evidence="12">Silk gland</tissue>
    </source>
</reference>
<feature type="domain" description="MYND-type" evidence="10">
    <location>
        <begin position="275"/>
        <end position="312"/>
    </location>
</feature>
<feature type="region of interest" description="Disordered" evidence="7">
    <location>
        <begin position="242"/>
        <end position="262"/>
    </location>
</feature>
<dbReference type="InterPro" id="IPR035979">
    <property type="entry name" value="RBD_domain_sf"/>
</dbReference>
<dbReference type="PROSITE" id="PS01360">
    <property type="entry name" value="ZF_MYND_1"/>
    <property type="match status" value="1"/>
</dbReference>
<dbReference type="AlphaFoldDB" id="A0A6J2JJH2"/>
<dbReference type="SUPFAM" id="SSF63748">
    <property type="entry name" value="Tudor/PWWP/MBT"/>
    <property type="match status" value="2"/>
</dbReference>